<name>A0A2H3BDQ2_9AGAR</name>
<dbReference type="AlphaFoldDB" id="A0A2H3BDQ2"/>
<evidence type="ECO:0000313" key="2">
    <source>
        <dbReference type="Proteomes" id="UP000218334"/>
    </source>
</evidence>
<protein>
    <submittedName>
        <fullName evidence="1">Uncharacterized protein</fullName>
    </submittedName>
</protein>
<keyword evidence="2" id="KW-1185">Reference proteome</keyword>
<dbReference type="EMBL" id="KZ293430">
    <property type="protein sequence ID" value="PBK68989.1"/>
    <property type="molecule type" value="Genomic_DNA"/>
</dbReference>
<organism evidence="1 2">
    <name type="scientific">Armillaria solidipes</name>
    <dbReference type="NCBI Taxonomy" id="1076256"/>
    <lineage>
        <taxon>Eukaryota</taxon>
        <taxon>Fungi</taxon>
        <taxon>Dikarya</taxon>
        <taxon>Basidiomycota</taxon>
        <taxon>Agaricomycotina</taxon>
        <taxon>Agaricomycetes</taxon>
        <taxon>Agaricomycetidae</taxon>
        <taxon>Agaricales</taxon>
        <taxon>Marasmiineae</taxon>
        <taxon>Physalacriaceae</taxon>
        <taxon>Armillaria</taxon>
    </lineage>
</organism>
<accession>A0A2H3BDQ2</accession>
<reference evidence="2" key="1">
    <citation type="journal article" date="2017" name="Nat. Ecol. Evol.">
        <title>Genome expansion and lineage-specific genetic innovations in the forest pathogenic fungi Armillaria.</title>
        <authorList>
            <person name="Sipos G."/>
            <person name="Prasanna A.N."/>
            <person name="Walter M.C."/>
            <person name="O'Connor E."/>
            <person name="Balint B."/>
            <person name="Krizsan K."/>
            <person name="Kiss B."/>
            <person name="Hess J."/>
            <person name="Varga T."/>
            <person name="Slot J."/>
            <person name="Riley R."/>
            <person name="Boka B."/>
            <person name="Rigling D."/>
            <person name="Barry K."/>
            <person name="Lee J."/>
            <person name="Mihaltcheva S."/>
            <person name="LaButti K."/>
            <person name="Lipzen A."/>
            <person name="Waldron R."/>
            <person name="Moloney N.M."/>
            <person name="Sperisen C."/>
            <person name="Kredics L."/>
            <person name="Vagvoelgyi C."/>
            <person name="Patrignani A."/>
            <person name="Fitzpatrick D."/>
            <person name="Nagy I."/>
            <person name="Doyle S."/>
            <person name="Anderson J.B."/>
            <person name="Grigoriev I.V."/>
            <person name="Gueldener U."/>
            <person name="Muensterkoetter M."/>
            <person name="Nagy L.G."/>
        </authorList>
    </citation>
    <scope>NUCLEOTIDE SEQUENCE [LARGE SCALE GENOMIC DNA]</scope>
    <source>
        <strain evidence="2">28-4</strain>
    </source>
</reference>
<proteinExistence type="predicted"/>
<evidence type="ECO:0000313" key="1">
    <source>
        <dbReference type="EMBL" id="PBK68989.1"/>
    </source>
</evidence>
<gene>
    <name evidence="1" type="ORF">ARMSODRAFT_170962</name>
</gene>
<sequence>MCMIYDRLSLASFDRFLWREHGLTSFLISCSLLGASYKSQNQAATSKLTMKDPSSRAIEFRDLYNVHCQIGPFIMHLSSSVSGAPAQVNLRETEDPFRLGSYQV</sequence>
<dbReference type="Proteomes" id="UP000218334">
    <property type="component" value="Unassembled WGS sequence"/>
</dbReference>